<dbReference type="Pfam" id="PF01268">
    <property type="entry name" value="FTHFS"/>
    <property type="match status" value="1"/>
</dbReference>
<evidence type="ECO:0000256" key="6">
    <source>
        <dbReference type="HAMAP-Rule" id="MF_01543"/>
    </source>
</evidence>
<keyword evidence="2 6" id="KW-0554">One-carbon metabolism</keyword>
<comment type="similarity">
    <text evidence="6">Belongs to the formate--tetrahydrofolate ligase family.</text>
</comment>
<dbReference type="HAMAP" id="MF_01543">
    <property type="entry name" value="FTHFS"/>
    <property type="match status" value="1"/>
</dbReference>
<organism evidence="7 8">
    <name type="scientific">Natronosalvus hydrolyticus</name>
    <dbReference type="NCBI Taxonomy" id="2979988"/>
    <lineage>
        <taxon>Archaea</taxon>
        <taxon>Methanobacteriati</taxon>
        <taxon>Methanobacteriota</taxon>
        <taxon>Stenosarchaea group</taxon>
        <taxon>Halobacteria</taxon>
        <taxon>Halobacteriales</taxon>
        <taxon>Natrialbaceae</taxon>
        <taxon>Natronosalvus</taxon>
    </lineage>
</organism>
<dbReference type="Gene3D" id="3.40.50.300">
    <property type="entry name" value="P-loop containing nucleotide triphosphate hydrolases"/>
    <property type="match status" value="1"/>
</dbReference>
<keyword evidence="3 6" id="KW-0436">Ligase</keyword>
<dbReference type="Gene3D" id="3.30.1510.10">
    <property type="entry name" value="Domain 2, N(10)-formyltetrahydrofolate synthetase"/>
    <property type="match status" value="1"/>
</dbReference>
<dbReference type="NCBIfam" id="NF010030">
    <property type="entry name" value="PRK13505.1"/>
    <property type="match status" value="1"/>
</dbReference>
<evidence type="ECO:0000313" key="8">
    <source>
        <dbReference type="Proteomes" id="UP001321047"/>
    </source>
</evidence>
<evidence type="ECO:0000256" key="3">
    <source>
        <dbReference type="ARBA" id="ARBA00022598"/>
    </source>
</evidence>
<name>A0AAP2Z9T5_9EURY</name>
<dbReference type="GO" id="GO:0004329">
    <property type="term" value="F:formate-tetrahydrofolate ligase activity"/>
    <property type="evidence" value="ECO:0007669"/>
    <property type="project" value="UniProtKB-UniRule"/>
</dbReference>
<dbReference type="AlphaFoldDB" id="A0AAP2Z9T5"/>
<comment type="pathway">
    <text evidence="1 6">One-carbon metabolism; tetrahydrofolate interconversion.</text>
</comment>
<evidence type="ECO:0000256" key="4">
    <source>
        <dbReference type="ARBA" id="ARBA00022741"/>
    </source>
</evidence>
<keyword evidence="4 6" id="KW-0547">Nucleotide-binding</keyword>
<dbReference type="FunFam" id="3.30.1510.10:FF:000001">
    <property type="entry name" value="Formate--tetrahydrofolate ligase"/>
    <property type="match status" value="1"/>
</dbReference>
<evidence type="ECO:0000256" key="5">
    <source>
        <dbReference type="ARBA" id="ARBA00022840"/>
    </source>
</evidence>
<dbReference type="GO" id="GO:0035999">
    <property type="term" value="P:tetrahydrofolate interconversion"/>
    <property type="evidence" value="ECO:0007669"/>
    <property type="project" value="UniProtKB-UniRule"/>
</dbReference>
<dbReference type="InterPro" id="IPR000559">
    <property type="entry name" value="Formate_THF_ligase"/>
</dbReference>
<dbReference type="CDD" id="cd00477">
    <property type="entry name" value="FTHFS"/>
    <property type="match status" value="1"/>
</dbReference>
<protein>
    <recommendedName>
        <fullName evidence="6">Formate--tetrahydrofolate ligase</fullName>
        <ecNumber evidence="6">6.3.4.3</ecNumber>
    </recommendedName>
    <alternativeName>
        <fullName evidence="6">Formyltetrahydrofolate synthetase</fullName>
        <shortName evidence="6">FHS</shortName>
        <shortName evidence="6">FTHFS</shortName>
    </alternativeName>
</protein>
<evidence type="ECO:0000256" key="1">
    <source>
        <dbReference type="ARBA" id="ARBA00004777"/>
    </source>
</evidence>
<reference evidence="7 8" key="1">
    <citation type="submission" date="2022-09" db="EMBL/GenBank/DDBJ databases">
        <title>Enrichment on poylsaccharides allowed isolation of novel metabolic and taxonomic groups of Haloarchaea.</title>
        <authorList>
            <person name="Sorokin D.Y."/>
            <person name="Elcheninov A.G."/>
            <person name="Khizhniak T.V."/>
            <person name="Kolganova T.V."/>
            <person name="Kublanov I.V."/>
        </authorList>
    </citation>
    <scope>NUCLEOTIDE SEQUENCE [LARGE SCALE GENOMIC DNA]</scope>
    <source>
        <strain evidence="7 8">AArc-curdl1</strain>
    </source>
</reference>
<gene>
    <name evidence="6" type="primary">fhs</name>
    <name evidence="7" type="ORF">OB919_14885</name>
</gene>
<comment type="caution">
    <text evidence="7">The sequence shown here is derived from an EMBL/GenBank/DDBJ whole genome shotgun (WGS) entry which is preliminary data.</text>
</comment>
<dbReference type="Proteomes" id="UP001321047">
    <property type="component" value="Unassembled WGS sequence"/>
</dbReference>
<keyword evidence="5 6" id="KW-0067">ATP-binding</keyword>
<accession>A0AAP2Z9T5</accession>
<dbReference type="RefSeq" id="WP_342809571.1">
    <property type="nucleotide sequence ID" value="NZ_JAOPJZ010000015.1"/>
</dbReference>
<evidence type="ECO:0000313" key="7">
    <source>
        <dbReference type="EMBL" id="MCU4753247.1"/>
    </source>
</evidence>
<dbReference type="PROSITE" id="PS00721">
    <property type="entry name" value="FTHFS_1"/>
    <property type="match status" value="1"/>
</dbReference>
<dbReference type="SUPFAM" id="SSF52540">
    <property type="entry name" value="P-loop containing nucleoside triphosphate hydrolases"/>
    <property type="match status" value="1"/>
</dbReference>
<keyword evidence="8" id="KW-1185">Reference proteome</keyword>
<dbReference type="GO" id="GO:0005524">
    <property type="term" value="F:ATP binding"/>
    <property type="evidence" value="ECO:0007669"/>
    <property type="project" value="UniProtKB-UniRule"/>
</dbReference>
<sequence>MTDTTTHLEEIPSDAEISNGASYRPIEDIARDLGLEADEIERLGSTKAKVTHDAVQRHTAESRDGKLILVTAMTPTRAGEGKTVTTVGLGQALGELGEDGLVAVRQPSLGPIFGIKGGAAGGGYSQVIPMDDINVHFTGDIHAITVAHNLIAAMVDNHLHQDQEPRIDPGEVVWPRALDMNDRALRNVVVGLGGSVNGVPRESEFLITAASELMAVVGMATDIPDLKTRIGRVIVAHDVDGEPVTVDDLGATGAVAAVLRDAIRPNLVQTLEGTPAFIHGGPFANIAHGTNTIVADQVGLSLADYVVTEAGFGADLGAEKFFDIVSRHDLEPDAVVLVVTVRALKHHGEHILETDGDVSDAMTPGDRSLEALEAGFANLDHHLDVLEHVGFDPVVAINRFPDDSEADLEAVRAHCRERGVTAAVSDVYRNGGEGGVELARAARDAADRGAPDFEPLYDLEDSLEAKLETVATEVYGADGVDFTKGARSDLEELAEQGFDDLPVCISKVPSSLSDDPTALGVPTDWTLTVRRLYPSAGPGFVVALTGDVMTMPGLPSEPAAKEIDVKPDGTITGL</sequence>
<dbReference type="InterPro" id="IPR020628">
    <property type="entry name" value="Formate_THF_ligase_CS"/>
</dbReference>
<evidence type="ECO:0000256" key="2">
    <source>
        <dbReference type="ARBA" id="ARBA00022563"/>
    </source>
</evidence>
<feature type="binding site" evidence="6">
    <location>
        <begin position="76"/>
        <end position="83"/>
    </location>
    <ligand>
        <name>ATP</name>
        <dbReference type="ChEBI" id="CHEBI:30616"/>
    </ligand>
</feature>
<dbReference type="EMBL" id="JAOPJZ010000015">
    <property type="protein sequence ID" value="MCU4753247.1"/>
    <property type="molecule type" value="Genomic_DNA"/>
</dbReference>
<dbReference type="InterPro" id="IPR027417">
    <property type="entry name" value="P-loop_NTPase"/>
</dbReference>
<dbReference type="EC" id="6.3.4.3" evidence="6"/>
<comment type="catalytic activity">
    <reaction evidence="6">
        <text>(6S)-5,6,7,8-tetrahydrofolate + formate + ATP = (6R)-10-formyltetrahydrofolate + ADP + phosphate</text>
        <dbReference type="Rhea" id="RHEA:20221"/>
        <dbReference type="ChEBI" id="CHEBI:15740"/>
        <dbReference type="ChEBI" id="CHEBI:30616"/>
        <dbReference type="ChEBI" id="CHEBI:43474"/>
        <dbReference type="ChEBI" id="CHEBI:57453"/>
        <dbReference type="ChEBI" id="CHEBI:195366"/>
        <dbReference type="ChEBI" id="CHEBI:456216"/>
        <dbReference type="EC" id="6.3.4.3"/>
    </reaction>
</comment>
<proteinExistence type="inferred from homology"/>
<dbReference type="Gene3D" id="3.10.410.10">
    <property type="entry name" value="Formyltetrahydrofolate synthetase, domain 3"/>
    <property type="match status" value="1"/>
</dbReference>